<gene>
    <name evidence="1" type="ORF">AWB68_00263</name>
</gene>
<dbReference type="Proteomes" id="UP000054770">
    <property type="component" value="Unassembled WGS sequence"/>
</dbReference>
<dbReference type="InterPro" id="IPR014347">
    <property type="entry name" value="Tautomerase/MIF_sf"/>
</dbReference>
<comment type="caution">
    <text evidence="1">The sequence shown here is derived from an EMBL/GenBank/DDBJ whole genome shotgun (WGS) entry which is preliminary data.</text>
</comment>
<dbReference type="RefSeq" id="WP_087642562.1">
    <property type="nucleotide sequence ID" value="NZ_FCON02000002.1"/>
</dbReference>
<proteinExistence type="predicted"/>
<sequence>MPVFHAHIPKGRFTREQKIAMGNALNQSLVEALDIPKGDRFVMLSEHGDDELFIDPSFMEMKRTENAMIVTVMIGAHRPSSDKKALLAAITRLLERDVGVSPDDVFIALVPVPNENFSFGRGIAQLADTAPKW</sequence>
<reference evidence="1" key="1">
    <citation type="submission" date="2016-01" db="EMBL/GenBank/DDBJ databases">
        <authorList>
            <person name="Peeters C."/>
        </authorList>
    </citation>
    <scope>NUCLEOTIDE SEQUENCE [LARGE SCALE GENOMIC DNA]</scope>
    <source>
        <strain evidence="1">LMG 22940</strain>
    </source>
</reference>
<dbReference type="AlphaFoldDB" id="A0A158F591"/>
<protein>
    <submittedName>
        <fullName evidence="1">4-oxalocrotonate tautomerase</fullName>
    </submittedName>
</protein>
<dbReference type="Pfam" id="PF14552">
    <property type="entry name" value="Tautomerase_2"/>
    <property type="match status" value="1"/>
</dbReference>
<dbReference type="PANTHER" id="PTHR38460:SF1">
    <property type="entry name" value="TAUTOMERASE YOLI-RELATED"/>
    <property type="match status" value="1"/>
</dbReference>
<dbReference type="Gene3D" id="3.30.429.10">
    <property type="entry name" value="Macrophage Migration Inhibitory Factor"/>
    <property type="match status" value="1"/>
</dbReference>
<dbReference type="EMBL" id="FCON02000002">
    <property type="protein sequence ID" value="SAL14529.1"/>
    <property type="molecule type" value="Genomic_DNA"/>
</dbReference>
<name>A0A158F591_9BURK</name>
<accession>A0A158F591</accession>
<dbReference type="PANTHER" id="PTHR38460">
    <property type="entry name" value="TAUTOMERASE YOLI-RELATED"/>
    <property type="match status" value="1"/>
</dbReference>
<dbReference type="InterPro" id="IPR037479">
    <property type="entry name" value="Tauto_MSAD"/>
</dbReference>
<dbReference type="OrthoDB" id="9804765at2"/>
<organism evidence="1 2">
    <name type="scientific">Caballeronia choica</name>
    <dbReference type="NCBI Taxonomy" id="326476"/>
    <lineage>
        <taxon>Bacteria</taxon>
        <taxon>Pseudomonadati</taxon>
        <taxon>Pseudomonadota</taxon>
        <taxon>Betaproteobacteria</taxon>
        <taxon>Burkholderiales</taxon>
        <taxon>Burkholderiaceae</taxon>
        <taxon>Caballeronia</taxon>
    </lineage>
</organism>
<keyword evidence="2" id="KW-1185">Reference proteome</keyword>
<evidence type="ECO:0000313" key="1">
    <source>
        <dbReference type="EMBL" id="SAL14529.1"/>
    </source>
</evidence>
<evidence type="ECO:0000313" key="2">
    <source>
        <dbReference type="Proteomes" id="UP000054770"/>
    </source>
</evidence>
<dbReference type="SUPFAM" id="SSF55331">
    <property type="entry name" value="Tautomerase/MIF"/>
    <property type="match status" value="1"/>
</dbReference>